<dbReference type="Proteomes" id="UP000824120">
    <property type="component" value="Chromosome 5"/>
</dbReference>
<keyword evidence="2" id="KW-1185">Reference proteome</keyword>
<organism evidence="1 2">
    <name type="scientific">Solanum commersonii</name>
    <name type="common">Commerson's wild potato</name>
    <name type="synonym">Commerson's nightshade</name>
    <dbReference type="NCBI Taxonomy" id="4109"/>
    <lineage>
        <taxon>Eukaryota</taxon>
        <taxon>Viridiplantae</taxon>
        <taxon>Streptophyta</taxon>
        <taxon>Embryophyta</taxon>
        <taxon>Tracheophyta</taxon>
        <taxon>Spermatophyta</taxon>
        <taxon>Magnoliopsida</taxon>
        <taxon>eudicotyledons</taxon>
        <taxon>Gunneridae</taxon>
        <taxon>Pentapetalae</taxon>
        <taxon>asterids</taxon>
        <taxon>lamiids</taxon>
        <taxon>Solanales</taxon>
        <taxon>Solanaceae</taxon>
        <taxon>Solanoideae</taxon>
        <taxon>Solaneae</taxon>
        <taxon>Solanum</taxon>
    </lineage>
</organism>
<comment type="caution">
    <text evidence="1">The sequence shown here is derived from an EMBL/GenBank/DDBJ whole genome shotgun (WGS) entry which is preliminary data.</text>
</comment>
<gene>
    <name evidence="1" type="ORF">H5410_026365</name>
</gene>
<sequence length="78" mass="9646">MLDWWRAKTRRRDKWTRQGIRTKTGIRSRTSSSRRERRRLEKWIKDEDSKMLFERVKGVMRKMSRGIVNEPDKLLIEL</sequence>
<protein>
    <submittedName>
        <fullName evidence="1">Uncharacterized protein</fullName>
    </submittedName>
</protein>
<evidence type="ECO:0000313" key="2">
    <source>
        <dbReference type="Proteomes" id="UP000824120"/>
    </source>
</evidence>
<proteinExistence type="predicted"/>
<name>A0A9J5YWC2_SOLCO</name>
<reference evidence="1 2" key="1">
    <citation type="submission" date="2020-09" db="EMBL/GenBank/DDBJ databases">
        <title>De no assembly of potato wild relative species, Solanum commersonii.</title>
        <authorList>
            <person name="Cho K."/>
        </authorList>
    </citation>
    <scope>NUCLEOTIDE SEQUENCE [LARGE SCALE GENOMIC DNA]</scope>
    <source>
        <strain evidence="1">LZ3.2</strain>
        <tissue evidence="1">Leaf</tissue>
    </source>
</reference>
<evidence type="ECO:0000313" key="1">
    <source>
        <dbReference type="EMBL" id="KAG5604873.1"/>
    </source>
</evidence>
<accession>A0A9J5YWC2</accession>
<dbReference type="AlphaFoldDB" id="A0A9J5YWC2"/>
<dbReference type="EMBL" id="JACXVP010000005">
    <property type="protein sequence ID" value="KAG5604873.1"/>
    <property type="molecule type" value="Genomic_DNA"/>
</dbReference>